<dbReference type="OrthoDB" id="9792500at2"/>
<dbReference type="AlphaFoldDB" id="A0A2T5BQV5"/>
<dbReference type="InterPro" id="IPR006015">
    <property type="entry name" value="Universal_stress_UspA"/>
</dbReference>
<evidence type="ECO:0000313" key="3">
    <source>
        <dbReference type="EMBL" id="PTN01626.1"/>
    </source>
</evidence>
<dbReference type="InterPro" id="IPR006016">
    <property type="entry name" value="UspA"/>
</dbReference>
<dbReference type="SUPFAM" id="SSF52402">
    <property type="entry name" value="Adenine nucleotide alpha hydrolases-like"/>
    <property type="match status" value="1"/>
</dbReference>
<accession>A0A2T5BQV5</accession>
<protein>
    <submittedName>
        <fullName evidence="3">Nucleotide-binding universal stress UspA family protein</fullName>
    </submittedName>
</protein>
<dbReference type="PANTHER" id="PTHR46268">
    <property type="entry name" value="STRESS RESPONSE PROTEIN NHAX"/>
    <property type="match status" value="1"/>
</dbReference>
<dbReference type="EMBL" id="QAAA01000011">
    <property type="protein sequence ID" value="PTN01626.1"/>
    <property type="molecule type" value="Genomic_DNA"/>
</dbReference>
<reference evidence="3 4" key="1">
    <citation type="submission" date="2018-04" db="EMBL/GenBank/DDBJ databases">
        <title>Genomic Encyclopedia of Archaeal and Bacterial Type Strains, Phase II (KMG-II): from individual species to whole genera.</title>
        <authorList>
            <person name="Goeker M."/>
        </authorList>
    </citation>
    <scope>NUCLEOTIDE SEQUENCE [LARGE SCALE GENOMIC DNA]</scope>
    <source>
        <strain evidence="3 4">DSM 18064</strain>
    </source>
</reference>
<keyword evidence="4" id="KW-1185">Reference proteome</keyword>
<dbReference type="Pfam" id="PF00582">
    <property type="entry name" value="Usp"/>
    <property type="match status" value="1"/>
</dbReference>
<dbReference type="CDD" id="cd00293">
    <property type="entry name" value="USP-like"/>
    <property type="match status" value="1"/>
</dbReference>
<dbReference type="Gene3D" id="3.40.50.620">
    <property type="entry name" value="HUPs"/>
    <property type="match status" value="1"/>
</dbReference>
<organism evidence="3 4">
    <name type="scientific">Rhodovulum imhoffii</name>
    <dbReference type="NCBI Taxonomy" id="365340"/>
    <lineage>
        <taxon>Bacteria</taxon>
        <taxon>Pseudomonadati</taxon>
        <taxon>Pseudomonadota</taxon>
        <taxon>Alphaproteobacteria</taxon>
        <taxon>Rhodobacterales</taxon>
        <taxon>Paracoccaceae</taxon>
        <taxon>Rhodovulum</taxon>
    </lineage>
</organism>
<evidence type="ECO:0000256" key="1">
    <source>
        <dbReference type="ARBA" id="ARBA00008791"/>
    </source>
</evidence>
<evidence type="ECO:0000313" key="4">
    <source>
        <dbReference type="Proteomes" id="UP000243859"/>
    </source>
</evidence>
<proteinExistence type="inferred from homology"/>
<dbReference type="Proteomes" id="UP000243859">
    <property type="component" value="Unassembled WGS sequence"/>
</dbReference>
<name>A0A2T5BQV5_9RHOB</name>
<comment type="similarity">
    <text evidence="1">Belongs to the universal stress protein A family.</text>
</comment>
<sequence length="135" mass="14754">MYKEILVPIAMDHGEHTPEVLEIARALRAEGGRITALSVIEAIPPYVSQYLPAGQEEKTRKEAREALLTLTGLDEDIHTKIVTGHPAAAILDYAQRHGTDCIIMASHRPGLQDYLLGSTAGRVVRHAACSVHVLR</sequence>
<dbReference type="InterPro" id="IPR014729">
    <property type="entry name" value="Rossmann-like_a/b/a_fold"/>
</dbReference>
<gene>
    <name evidence="3" type="ORF">C8N32_11125</name>
</gene>
<evidence type="ECO:0000259" key="2">
    <source>
        <dbReference type="Pfam" id="PF00582"/>
    </source>
</evidence>
<dbReference type="RefSeq" id="WP_107892836.1">
    <property type="nucleotide sequence ID" value="NZ_NHSI01000013.1"/>
</dbReference>
<comment type="caution">
    <text evidence="3">The sequence shown here is derived from an EMBL/GenBank/DDBJ whole genome shotgun (WGS) entry which is preliminary data.</text>
</comment>
<feature type="domain" description="UspA" evidence="2">
    <location>
        <begin position="1"/>
        <end position="135"/>
    </location>
</feature>
<dbReference type="PRINTS" id="PR01438">
    <property type="entry name" value="UNVRSLSTRESS"/>
</dbReference>
<dbReference type="PANTHER" id="PTHR46268:SF6">
    <property type="entry name" value="UNIVERSAL STRESS PROTEIN UP12"/>
    <property type="match status" value="1"/>
</dbReference>